<evidence type="ECO:0000256" key="6">
    <source>
        <dbReference type="ARBA" id="ARBA00022525"/>
    </source>
</evidence>
<keyword evidence="8" id="KW-0645">Protease</keyword>
<comment type="subunit">
    <text evidence="19">Homodimer. The monomeric form is inactive while the homodimer is active.</text>
</comment>
<keyword evidence="18" id="KW-0458">Lysosome</keyword>
<evidence type="ECO:0000256" key="8">
    <source>
        <dbReference type="ARBA" id="ARBA00022670"/>
    </source>
</evidence>
<evidence type="ECO:0000256" key="2">
    <source>
        <dbReference type="ARBA" id="ARBA00004371"/>
    </source>
</evidence>
<dbReference type="Pfam" id="PF04389">
    <property type="entry name" value="Peptidase_M28"/>
    <property type="match status" value="1"/>
</dbReference>
<dbReference type="PANTHER" id="PTHR12053:SF3">
    <property type="entry name" value="CARBOXYPEPTIDASE Q"/>
    <property type="match status" value="1"/>
</dbReference>
<evidence type="ECO:0000256" key="15">
    <source>
        <dbReference type="ARBA" id="ARBA00023049"/>
    </source>
</evidence>
<dbReference type="GO" id="GO:0046872">
    <property type="term" value="F:metal ion binding"/>
    <property type="evidence" value="ECO:0007669"/>
    <property type="project" value="UniProtKB-KW"/>
</dbReference>
<evidence type="ECO:0000256" key="12">
    <source>
        <dbReference type="ARBA" id="ARBA00022824"/>
    </source>
</evidence>
<evidence type="ECO:0000256" key="11">
    <source>
        <dbReference type="ARBA" id="ARBA00022801"/>
    </source>
</evidence>
<keyword evidence="7" id="KW-0121">Carboxypeptidase</keyword>
<evidence type="ECO:0000256" key="10">
    <source>
        <dbReference type="ARBA" id="ARBA00022729"/>
    </source>
</evidence>
<evidence type="ECO:0000256" key="14">
    <source>
        <dbReference type="ARBA" id="ARBA00023034"/>
    </source>
</evidence>
<keyword evidence="9" id="KW-0479">Metal-binding</keyword>
<evidence type="ECO:0000256" key="21">
    <source>
        <dbReference type="SAM" id="MobiDB-lite"/>
    </source>
</evidence>
<comment type="caution">
    <text evidence="23">The sequence shown here is derived from an EMBL/GenBank/DDBJ whole genome shotgun (WGS) entry which is preliminary data.</text>
</comment>
<keyword evidence="6" id="KW-0964">Secreted</keyword>
<keyword evidence="16" id="KW-0865">Zymogen</keyword>
<dbReference type="Gene3D" id="3.40.630.10">
    <property type="entry name" value="Zn peptidases"/>
    <property type="match status" value="1"/>
</dbReference>
<feature type="region of interest" description="Disordered" evidence="21">
    <location>
        <begin position="471"/>
        <end position="493"/>
    </location>
</feature>
<dbReference type="InterPro" id="IPR039866">
    <property type="entry name" value="CPQ"/>
</dbReference>
<dbReference type="AlphaFoldDB" id="A0A2W4Z5N9"/>
<accession>A0A2W4Z5N9</accession>
<evidence type="ECO:0000256" key="20">
    <source>
        <dbReference type="ARBA" id="ARBA00033328"/>
    </source>
</evidence>
<keyword evidence="10" id="KW-0732">Signal</keyword>
<dbReference type="SUPFAM" id="SSF53187">
    <property type="entry name" value="Zn-dependent exopeptidases"/>
    <property type="match status" value="1"/>
</dbReference>
<evidence type="ECO:0000256" key="1">
    <source>
        <dbReference type="ARBA" id="ARBA00004240"/>
    </source>
</evidence>
<keyword evidence="14" id="KW-0333">Golgi apparatus</keyword>
<evidence type="ECO:0000313" key="23">
    <source>
        <dbReference type="EMBL" id="PZO75742.1"/>
    </source>
</evidence>
<comment type="subcellular location">
    <subcellularLocation>
        <location evidence="1">Endoplasmic reticulum</location>
    </subcellularLocation>
    <subcellularLocation>
        <location evidence="3">Golgi apparatus</location>
    </subcellularLocation>
    <subcellularLocation>
        <location evidence="2">Lysosome</location>
    </subcellularLocation>
    <subcellularLocation>
        <location evidence="4">Secreted</location>
    </subcellularLocation>
</comment>
<dbReference type="GO" id="GO:0005764">
    <property type="term" value="C:lysosome"/>
    <property type="evidence" value="ECO:0007669"/>
    <property type="project" value="UniProtKB-SubCell"/>
</dbReference>
<dbReference type="GO" id="GO:0004180">
    <property type="term" value="F:carboxypeptidase activity"/>
    <property type="evidence" value="ECO:0007669"/>
    <property type="project" value="UniProtKB-KW"/>
</dbReference>
<dbReference type="PANTHER" id="PTHR12053">
    <property type="entry name" value="PROTEASE FAMILY M28 PLASMA GLUTAMATE CARBOXYPEPTIDASE-RELATED"/>
    <property type="match status" value="1"/>
</dbReference>
<keyword evidence="13" id="KW-0862">Zinc</keyword>
<keyword evidence="15" id="KW-0482">Metalloprotease</keyword>
<dbReference type="GO" id="GO:0070573">
    <property type="term" value="F:metallodipeptidase activity"/>
    <property type="evidence" value="ECO:0007669"/>
    <property type="project" value="InterPro"/>
</dbReference>
<dbReference type="Gene3D" id="3.50.30.30">
    <property type="match status" value="1"/>
</dbReference>
<protein>
    <recommendedName>
        <fullName evidence="5">Carboxypeptidase Q</fullName>
    </recommendedName>
    <alternativeName>
        <fullName evidence="20">Plasma glutamate carboxypeptidase</fullName>
    </alternativeName>
</protein>
<proteinExistence type="predicted"/>
<evidence type="ECO:0000256" key="16">
    <source>
        <dbReference type="ARBA" id="ARBA00023145"/>
    </source>
</evidence>
<evidence type="ECO:0000256" key="17">
    <source>
        <dbReference type="ARBA" id="ARBA00023180"/>
    </source>
</evidence>
<dbReference type="GO" id="GO:0005576">
    <property type="term" value="C:extracellular region"/>
    <property type="evidence" value="ECO:0007669"/>
    <property type="project" value="UniProtKB-SubCell"/>
</dbReference>
<keyword evidence="12" id="KW-0256">Endoplasmic reticulum</keyword>
<gene>
    <name evidence="23" type="ORF">DI632_11430</name>
</gene>
<dbReference type="EMBL" id="QFNF01000030">
    <property type="protein sequence ID" value="PZO75742.1"/>
    <property type="molecule type" value="Genomic_DNA"/>
</dbReference>
<evidence type="ECO:0000256" key="7">
    <source>
        <dbReference type="ARBA" id="ARBA00022645"/>
    </source>
</evidence>
<feature type="domain" description="Peptidase M28" evidence="22">
    <location>
        <begin position="242"/>
        <end position="459"/>
    </location>
</feature>
<name>A0A2W4Z5N9_9SPHN</name>
<evidence type="ECO:0000256" key="19">
    <source>
        <dbReference type="ARBA" id="ARBA00025833"/>
    </source>
</evidence>
<evidence type="ECO:0000256" key="13">
    <source>
        <dbReference type="ARBA" id="ARBA00022833"/>
    </source>
</evidence>
<dbReference type="InterPro" id="IPR007484">
    <property type="entry name" value="Peptidase_M28"/>
</dbReference>
<evidence type="ECO:0000256" key="5">
    <source>
        <dbReference type="ARBA" id="ARBA00014116"/>
    </source>
</evidence>
<keyword evidence="17" id="KW-0325">Glycoprotein</keyword>
<reference evidence="23 24" key="1">
    <citation type="submission" date="2017-08" db="EMBL/GenBank/DDBJ databases">
        <title>Infants hospitalized years apart are colonized by the same room-sourced microbial strains.</title>
        <authorList>
            <person name="Brooks B."/>
            <person name="Olm M.R."/>
            <person name="Firek B.A."/>
            <person name="Baker R."/>
            <person name="Thomas B.C."/>
            <person name="Morowitz M.J."/>
            <person name="Banfield J.F."/>
        </authorList>
    </citation>
    <scope>NUCLEOTIDE SEQUENCE [LARGE SCALE GENOMIC DNA]</scope>
    <source>
        <strain evidence="23">S2_018_000_R3_110</strain>
    </source>
</reference>
<organism evidence="23 24">
    <name type="scientific">Sphingomonas hengshuiensis</name>
    <dbReference type="NCBI Taxonomy" id="1609977"/>
    <lineage>
        <taxon>Bacteria</taxon>
        <taxon>Pseudomonadati</taxon>
        <taxon>Pseudomonadota</taxon>
        <taxon>Alphaproteobacteria</taxon>
        <taxon>Sphingomonadales</taxon>
        <taxon>Sphingomonadaceae</taxon>
        <taxon>Sphingomonas</taxon>
    </lineage>
</organism>
<dbReference type="Proteomes" id="UP000248614">
    <property type="component" value="Unassembled WGS sequence"/>
</dbReference>
<sequence>MPITQHLTDRIGPRLPNSPAMREAERWTQAKFREWGLTTTAEGFEFGRGWTIERSSVRMVTPRTVQLTAIPIAWTPGTNGRITAPVIVAPIAEEADFAAWRGKLSGKVVMVSRPGTGSEPDEAPFRRLTGEDLAKADSWKEPVFDPADTDRRARRLDFARKLDAFLKAEGAVAMATMSSRDGKLLHGSGYLFTREVAPAVPGLEIAAEDYRRLARLSVSGPAPTIEIDTQVRFDDSDPTAYNIIADLPGTDPRAGYVMAGAHFDSWVAGDGAADNAAGTAVVMEAARILSTLKVRPKRTIRFALWNAEEQGLLGSLAYVERHIASRPEPAAGKDGGLARFYGWTNRFPITRKPGYDAMTAYFNIDNGSGRIRGINAENNVAAVPTLREWLSPFASMGATTVANRRTGSTDHYFFQSVGLQGYQFIQDPLDYGSRLHHTSIDTYDHLKGPDMRQNAIILASILLSAANAERPLPRPPLPTQPVATDPYAIPEKD</sequence>
<dbReference type="GO" id="GO:0006508">
    <property type="term" value="P:proteolysis"/>
    <property type="evidence" value="ECO:0007669"/>
    <property type="project" value="UniProtKB-KW"/>
</dbReference>
<evidence type="ECO:0000259" key="22">
    <source>
        <dbReference type="Pfam" id="PF04389"/>
    </source>
</evidence>
<feature type="region of interest" description="Disordered" evidence="21">
    <location>
        <begin position="1"/>
        <end position="20"/>
    </location>
</feature>
<evidence type="ECO:0000256" key="3">
    <source>
        <dbReference type="ARBA" id="ARBA00004555"/>
    </source>
</evidence>
<evidence type="ECO:0000256" key="18">
    <source>
        <dbReference type="ARBA" id="ARBA00023228"/>
    </source>
</evidence>
<evidence type="ECO:0000256" key="9">
    <source>
        <dbReference type="ARBA" id="ARBA00022723"/>
    </source>
</evidence>
<evidence type="ECO:0000256" key="4">
    <source>
        <dbReference type="ARBA" id="ARBA00004613"/>
    </source>
</evidence>
<evidence type="ECO:0000313" key="24">
    <source>
        <dbReference type="Proteomes" id="UP000248614"/>
    </source>
</evidence>
<keyword evidence="11" id="KW-0378">Hydrolase</keyword>